<dbReference type="AlphaFoldDB" id="A0AA39WB87"/>
<accession>A0AA39WB87</accession>
<dbReference type="EC" id="3.6.4.13" evidence="2"/>
<dbReference type="PANTHER" id="PTHR47960">
    <property type="entry name" value="DEAD-BOX ATP-DEPENDENT RNA HELICASE 50"/>
    <property type="match status" value="1"/>
</dbReference>
<dbReference type="PROSITE" id="PS00039">
    <property type="entry name" value="DEAD_ATP_HELICASE"/>
    <property type="match status" value="1"/>
</dbReference>
<evidence type="ECO:0000259" key="19">
    <source>
        <dbReference type="PROSITE" id="PS51192"/>
    </source>
</evidence>
<comment type="caution">
    <text evidence="22">The sequence shown here is derived from an EMBL/GenBank/DDBJ whole genome shotgun (WGS) entry which is preliminary data.</text>
</comment>
<keyword evidence="7 17" id="KW-0347">Helicase</keyword>
<evidence type="ECO:0000256" key="6">
    <source>
        <dbReference type="ARBA" id="ARBA00022801"/>
    </source>
</evidence>
<evidence type="ECO:0000256" key="10">
    <source>
        <dbReference type="ARBA" id="ARBA00022845"/>
    </source>
</evidence>
<keyword evidence="6 17" id="KW-0378">Hydrolase</keyword>
<evidence type="ECO:0000256" key="1">
    <source>
        <dbReference type="ARBA" id="ARBA00004201"/>
    </source>
</evidence>
<dbReference type="EMBL" id="JAULSU010000007">
    <property type="protein sequence ID" value="KAK0611758.1"/>
    <property type="molecule type" value="Genomic_DNA"/>
</dbReference>
<dbReference type="PROSITE" id="PS51192">
    <property type="entry name" value="HELICASE_ATP_BIND_1"/>
    <property type="match status" value="1"/>
</dbReference>
<evidence type="ECO:0000256" key="4">
    <source>
        <dbReference type="ARBA" id="ARBA00022664"/>
    </source>
</evidence>
<feature type="domain" description="DEAD-box RNA helicase Q" evidence="21">
    <location>
        <begin position="48"/>
        <end position="76"/>
    </location>
</feature>
<evidence type="ECO:0000256" key="17">
    <source>
        <dbReference type="RuleBase" id="RU000492"/>
    </source>
</evidence>
<evidence type="ECO:0000256" key="3">
    <source>
        <dbReference type="ARBA" id="ARBA00022490"/>
    </source>
</evidence>
<feature type="short sequence motif" description="Q motif" evidence="16">
    <location>
        <begin position="48"/>
        <end position="76"/>
    </location>
</feature>
<evidence type="ECO:0000256" key="7">
    <source>
        <dbReference type="ARBA" id="ARBA00022806"/>
    </source>
</evidence>
<dbReference type="SUPFAM" id="SSF52540">
    <property type="entry name" value="P-loop containing nucleoside triphosphate hydrolases"/>
    <property type="match status" value="1"/>
</dbReference>
<sequence>MSDSLTEKLRATTLSDGGSGPEDWKKALKLPAKDTRQQTEDVTNTKGLEFEDFGLKRDLLMGIFEAGFEKPSPIQEESIPVALTGQDILARAKNGTGKTAAFVIPALERINPKVSKIQCLILVPTRELAMQTSQVCKTLGKHLGINVMVTTGGTGLRDDIVRLQDPVHIVVGTPGRILDLAGKQVADLSECPMFIMDEADKLLSIEFTPVIEQLLRFHPKDRQVMLFSATFPVSVKDFSDKNMANPYEINLMDELTLRGITQYYAFVEEKQKVHCLNTLFSKLQINQSIIFCNSTNRVELLAKKITELGYSCFYSHAKMAQQARNRVFHDFRNGVCRNLVCSDLLTRGIDIQAVNVVINFDFPKNAETYLHRIGRSGRYGHLGLAINLINWDDRFNLYNIERDLGTEIQAIPQTIDKSLYVYENPESIPRPISNFRTGGPQALQQQPANPPAQQSQSPAPQPRALPGQGEYQTQNGRQNNPGGPSNQGRGSYNSRGQSRGGRGRGGFQQGPRQNFGGQRGGRGGQGQGQPQPGPGQQA</sequence>
<feature type="compositionally biased region" description="Polar residues" evidence="18">
    <location>
        <begin position="470"/>
        <end position="486"/>
    </location>
</feature>
<keyword evidence="4" id="KW-0507">mRNA processing</keyword>
<dbReference type="InterPro" id="IPR001650">
    <property type="entry name" value="Helicase_C-like"/>
</dbReference>
<dbReference type="InterPro" id="IPR027417">
    <property type="entry name" value="P-loop_NTPase"/>
</dbReference>
<keyword evidence="8" id="KW-0509">mRNA transport</keyword>
<gene>
    <name evidence="22" type="ORF">B0T14DRAFT_540753</name>
</gene>
<dbReference type="InterPro" id="IPR014014">
    <property type="entry name" value="RNA_helicase_DEAD_Q_motif"/>
</dbReference>
<dbReference type="Gene3D" id="3.40.50.300">
    <property type="entry name" value="P-loop containing nucleotide triphosphate hydrolases"/>
    <property type="match status" value="2"/>
</dbReference>
<evidence type="ECO:0000313" key="22">
    <source>
        <dbReference type="EMBL" id="KAK0611758.1"/>
    </source>
</evidence>
<keyword evidence="8" id="KW-0813">Transport</keyword>
<feature type="domain" description="Helicase ATP-binding" evidence="19">
    <location>
        <begin position="79"/>
        <end position="249"/>
    </location>
</feature>
<dbReference type="SMART" id="SM00490">
    <property type="entry name" value="HELICc"/>
    <property type="match status" value="1"/>
</dbReference>
<feature type="compositionally biased region" description="Basic and acidic residues" evidence="18">
    <location>
        <begin position="22"/>
        <end position="39"/>
    </location>
</feature>
<keyword evidence="10" id="KW-0810">Translation regulation</keyword>
<dbReference type="Pfam" id="PF00271">
    <property type="entry name" value="Helicase_C"/>
    <property type="match status" value="1"/>
</dbReference>
<protein>
    <recommendedName>
        <fullName evidence="13">ATP-dependent RNA helicase DHH1</fullName>
        <ecNumber evidence="2">3.6.4.13</ecNumber>
    </recommendedName>
    <alternativeName>
        <fullName evidence="14">ATP-dependent RNA helicase dhh1</fullName>
    </alternativeName>
</protein>
<dbReference type="InterPro" id="IPR014001">
    <property type="entry name" value="Helicase_ATP-bd"/>
</dbReference>
<dbReference type="FunFam" id="3.40.50.300:FF:000114">
    <property type="entry name" value="ATP-dependent RNA helicase DDX6"/>
    <property type="match status" value="1"/>
</dbReference>
<dbReference type="GO" id="GO:0051028">
    <property type="term" value="P:mRNA transport"/>
    <property type="evidence" value="ECO:0007669"/>
    <property type="project" value="UniProtKB-KW"/>
</dbReference>
<evidence type="ECO:0000256" key="5">
    <source>
        <dbReference type="ARBA" id="ARBA00022741"/>
    </source>
</evidence>
<dbReference type="InterPro" id="IPR011545">
    <property type="entry name" value="DEAD/DEAH_box_helicase_dom"/>
</dbReference>
<dbReference type="Proteomes" id="UP001175000">
    <property type="component" value="Unassembled WGS sequence"/>
</dbReference>
<evidence type="ECO:0000259" key="21">
    <source>
        <dbReference type="PROSITE" id="PS51195"/>
    </source>
</evidence>
<dbReference type="PROSITE" id="PS51195">
    <property type="entry name" value="Q_MOTIF"/>
    <property type="match status" value="1"/>
</dbReference>
<evidence type="ECO:0000256" key="11">
    <source>
        <dbReference type="ARBA" id="ARBA00022884"/>
    </source>
</evidence>
<dbReference type="GO" id="GO:0000932">
    <property type="term" value="C:P-body"/>
    <property type="evidence" value="ECO:0007669"/>
    <property type="project" value="UniProtKB-SubCell"/>
</dbReference>
<dbReference type="FunFam" id="3.40.50.300:FF:000364">
    <property type="entry name" value="ATP-dependent RNA helicase DDX6"/>
    <property type="match status" value="1"/>
</dbReference>
<evidence type="ECO:0000256" key="18">
    <source>
        <dbReference type="SAM" id="MobiDB-lite"/>
    </source>
</evidence>
<evidence type="ECO:0000259" key="20">
    <source>
        <dbReference type="PROSITE" id="PS51194"/>
    </source>
</evidence>
<dbReference type="InterPro" id="IPR000629">
    <property type="entry name" value="RNA-helicase_DEAD-box_CS"/>
</dbReference>
<keyword evidence="11" id="KW-0694">RNA-binding</keyword>
<comment type="subcellular location">
    <subcellularLocation>
        <location evidence="1">Cytoplasm</location>
        <location evidence="1">P-body</location>
    </subcellularLocation>
</comment>
<dbReference type="SMART" id="SM00487">
    <property type="entry name" value="DEXDc"/>
    <property type="match status" value="1"/>
</dbReference>
<dbReference type="Pfam" id="PF00270">
    <property type="entry name" value="DEAD"/>
    <property type="match status" value="1"/>
</dbReference>
<evidence type="ECO:0000256" key="16">
    <source>
        <dbReference type="PROSITE-ProRule" id="PRU00552"/>
    </source>
</evidence>
<keyword evidence="3" id="KW-0963">Cytoplasm</keyword>
<feature type="compositionally biased region" description="Low complexity" evidence="18">
    <location>
        <begin position="440"/>
        <end position="466"/>
    </location>
</feature>
<evidence type="ECO:0000256" key="2">
    <source>
        <dbReference type="ARBA" id="ARBA00012552"/>
    </source>
</evidence>
<dbReference type="PROSITE" id="PS51194">
    <property type="entry name" value="HELICASE_CTER"/>
    <property type="match status" value="1"/>
</dbReference>
<evidence type="ECO:0000256" key="8">
    <source>
        <dbReference type="ARBA" id="ARBA00022816"/>
    </source>
</evidence>
<name>A0AA39WB87_9PEZI</name>
<proteinExistence type="inferred from homology"/>
<evidence type="ECO:0000256" key="12">
    <source>
        <dbReference type="ARBA" id="ARBA00038316"/>
    </source>
</evidence>
<dbReference type="GO" id="GO:0010494">
    <property type="term" value="C:cytoplasmic stress granule"/>
    <property type="evidence" value="ECO:0007669"/>
    <property type="project" value="UniProtKB-ARBA"/>
</dbReference>
<keyword evidence="23" id="KW-1185">Reference proteome</keyword>
<evidence type="ECO:0000313" key="23">
    <source>
        <dbReference type="Proteomes" id="UP001175000"/>
    </source>
</evidence>
<comment type="catalytic activity">
    <reaction evidence="15">
        <text>ATP + H2O = ADP + phosphate + H(+)</text>
        <dbReference type="Rhea" id="RHEA:13065"/>
        <dbReference type="ChEBI" id="CHEBI:15377"/>
        <dbReference type="ChEBI" id="CHEBI:15378"/>
        <dbReference type="ChEBI" id="CHEBI:30616"/>
        <dbReference type="ChEBI" id="CHEBI:43474"/>
        <dbReference type="ChEBI" id="CHEBI:456216"/>
        <dbReference type="EC" id="3.6.4.13"/>
    </reaction>
</comment>
<feature type="compositionally biased region" description="Gly residues" evidence="18">
    <location>
        <begin position="498"/>
        <end position="508"/>
    </location>
</feature>
<organism evidence="22 23">
    <name type="scientific">Immersiella caudata</name>
    <dbReference type="NCBI Taxonomy" id="314043"/>
    <lineage>
        <taxon>Eukaryota</taxon>
        <taxon>Fungi</taxon>
        <taxon>Dikarya</taxon>
        <taxon>Ascomycota</taxon>
        <taxon>Pezizomycotina</taxon>
        <taxon>Sordariomycetes</taxon>
        <taxon>Sordariomycetidae</taxon>
        <taxon>Sordariales</taxon>
        <taxon>Lasiosphaeriaceae</taxon>
        <taxon>Immersiella</taxon>
    </lineage>
</organism>
<feature type="region of interest" description="Disordered" evidence="18">
    <location>
        <begin position="430"/>
        <end position="538"/>
    </location>
</feature>
<dbReference type="GO" id="GO:0003723">
    <property type="term" value="F:RNA binding"/>
    <property type="evidence" value="ECO:0007669"/>
    <property type="project" value="UniProtKB-KW"/>
</dbReference>
<keyword evidence="5 17" id="KW-0547">Nucleotide-binding</keyword>
<feature type="compositionally biased region" description="Basic and acidic residues" evidence="18">
    <location>
        <begin position="1"/>
        <end position="10"/>
    </location>
</feature>
<keyword evidence="9 17" id="KW-0067">ATP-binding</keyword>
<comment type="similarity">
    <text evidence="12">Belongs to the DEAD box helicase family. DDX6/DHH1 subfamily.</text>
</comment>
<dbReference type="GO" id="GO:0016787">
    <property type="term" value="F:hydrolase activity"/>
    <property type="evidence" value="ECO:0007669"/>
    <property type="project" value="UniProtKB-KW"/>
</dbReference>
<dbReference type="GO" id="GO:0005524">
    <property type="term" value="F:ATP binding"/>
    <property type="evidence" value="ECO:0007669"/>
    <property type="project" value="UniProtKB-KW"/>
</dbReference>
<feature type="compositionally biased region" description="Low complexity" evidence="18">
    <location>
        <begin position="487"/>
        <end position="497"/>
    </location>
</feature>
<feature type="region of interest" description="Disordered" evidence="18">
    <location>
        <begin position="1"/>
        <end position="40"/>
    </location>
</feature>
<feature type="compositionally biased region" description="Gly residues" evidence="18">
    <location>
        <begin position="517"/>
        <end position="527"/>
    </location>
</feature>
<dbReference type="GO" id="GO:0006417">
    <property type="term" value="P:regulation of translation"/>
    <property type="evidence" value="ECO:0007669"/>
    <property type="project" value="UniProtKB-KW"/>
</dbReference>
<dbReference type="GO" id="GO:0006397">
    <property type="term" value="P:mRNA processing"/>
    <property type="evidence" value="ECO:0007669"/>
    <property type="project" value="UniProtKB-KW"/>
</dbReference>
<evidence type="ECO:0000256" key="15">
    <source>
        <dbReference type="ARBA" id="ARBA00047984"/>
    </source>
</evidence>
<evidence type="ECO:0000256" key="13">
    <source>
        <dbReference type="ARBA" id="ARBA00040210"/>
    </source>
</evidence>
<evidence type="ECO:0000256" key="9">
    <source>
        <dbReference type="ARBA" id="ARBA00022840"/>
    </source>
</evidence>
<dbReference type="CDD" id="cd17940">
    <property type="entry name" value="DEADc_DDX6"/>
    <property type="match status" value="1"/>
</dbReference>
<feature type="domain" description="Helicase C-terminal" evidence="20">
    <location>
        <begin position="259"/>
        <end position="419"/>
    </location>
</feature>
<feature type="compositionally biased region" description="Low complexity" evidence="18">
    <location>
        <begin position="528"/>
        <end position="538"/>
    </location>
</feature>
<reference evidence="22" key="1">
    <citation type="submission" date="2023-06" db="EMBL/GenBank/DDBJ databases">
        <title>Genome-scale phylogeny and comparative genomics of the fungal order Sordariales.</title>
        <authorList>
            <consortium name="Lawrence Berkeley National Laboratory"/>
            <person name="Hensen N."/>
            <person name="Bonometti L."/>
            <person name="Westerberg I."/>
            <person name="Brannstrom I.O."/>
            <person name="Guillou S."/>
            <person name="Cros-Aarteil S."/>
            <person name="Calhoun S."/>
            <person name="Haridas S."/>
            <person name="Kuo A."/>
            <person name="Mondo S."/>
            <person name="Pangilinan J."/>
            <person name="Riley R."/>
            <person name="Labutti K."/>
            <person name="Andreopoulos B."/>
            <person name="Lipzen A."/>
            <person name="Chen C."/>
            <person name="Yanf M."/>
            <person name="Daum C."/>
            <person name="Ng V."/>
            <person name="Clum A."/>
            <person name="Steindorff A."/>
            <person name="Ohm R."/>
            <person name="Martin F."/>
            <person name="Silar P."/>
            <person name="Natvig D."/>
            <person name="Lalanne C."/>
            <person name="Gautier V."/>
            <person name="Ament-Velasquez S.L."/>
            <person name="Kruys A."/>
            <person name="Hutchinson M.I."/>
            <person name="Powell A.J."/>
            <person name="Barry K."/>
            <person name="Miller A.N."/>
            <person name="Grigoriev I.V."/>
            <person name="Debuchy R."/>
            <person name="Gladieux P."/>
            <person name="Thoren M.H."/>
            <person name="Johannesson H."/>
        </authorList>
    </citation>
    <scope>NUCLEOTIDE SEQUENCE</scope>
    <source>
        <strain evidence="22">CBS 606.72</strain>
    </source>
</reference>
<evidence type="ECO:0000256" key="14">
    <source>
        <dbReference type="ARBA" id="ARBA00040448"/>
    </source>
</evidence>
<dbReference type="CDD" id="cd18787">
    <property type="entry name" value="SF2_C_DEAD"/>
    <property type="match status" value="1"/>
</dbReference>
<dbReference type="GO" id="GO:0003724">
    <property type="term" value="F:RNA helicase activity"/>
    <property type="evidence" value="ECO:0007669"/>
    <property type="project" value="UniProtKB-EC"/>
</dbReference>